<name>A0A6N2LSE2_SALVM</name>
<proteinExistence type="predicted"/>
<accession>A0A6N2LSE2</accession>
<organism evidence="1">
    <name type="scientific">Salix viminalis</name>
    <name type="common">Common osier</name>
    <name type="synonym">Basket willow</name>
    <dbReference type="NCBI Taxonomy" id="40686"/>
    <lineage>
        <taxon>Eukaryota</taxon>
        <taxon>Viridiplantae</taxon>
        <taxon>Streptophyta</taxon>
        <taxon>Embryophyta</taxon>
        <taxon>Tracheophyta</taxon>
        <taxon>Spermatophyta</taxon>
        <taxon>Magnoliopsida</taxon>
        <taxon>eudicotyledons</taxon>
        <taxon>Gunneridae</taxon>
        <taxon>Pentapetalae</taxon>
        <taxon>rosids</taxon>
        <taxon>fabids</taxon>
        <taxon>Malpighiales</taxon>
        <taxon>Salicaceae</taxon>
        <taxon>Saliceae</taxon>
        <taxon>Salix</taxon>
    </lineage>
</organism>
<dbReference type="EMBL" id="CAADRP010001596">
    <property type="protein sequence ID" value="VFU43190.1"/>
    <property type="molecule type" value="Genomic_DNA"/>
</dbReference>
<dbReference type="AlphaFoldDB" id="A0A6N2LSE2"/>
<reference evidence="1" key="1">
    <citation type="submission" date="2019-03" db="EMBL/GenBank/DDBJ databases">
        <authorList>
            <person name="Mank J."/>
            <person name="Almeida P."/>
        </authorList>
    </citation>
    <scope>NUCLEOTIDE SEQUENCE</scope>
    <source>
        <strain evidence="1">78183</strain>
    </source>
</reference>
<gene>
    <name evidence="1" type="ORF">SVIM_LOCUS262971</name>
</gene>
<sequence>MISDKARWGCAHFIKRQSGVPRSSLCSYNIRNKVWFFSIPFPHWILSLSLPHNSKDLEFSGIDSFKVFQATHLQIGKVQAHEVRKKRAFTNQ</sequence>
<protein>
    <submittedName>
        <fullName evidence="1">Uncharacterized protein</fullName>
    </submittedName>
</protein>
<evidence type="ECO:0000313" key="1">
    <source>
        <dbReference type="EMBL" id="VFU43190.1"/>
    </source>
</evidence>